<reference evidence="1 2" key="1">
    <citation type="submission" date="2018-12" db="EMBL/GenBank/DDBJ databases">
        <title>bacterium Hansschlegelia zhihuaiae S113.</title>
        <authorList>
            <person name="He J."/>
        </authorList>
    </citation>
    <scope>NUCLEOTIDE SEQUENCE [LARGE SCALE GENOMIC DNA]</scope>
    <source>
        <strain evidence="1 2">S 113</strain>
    </source>
</reference>
<evidence type="ECO:0000313" key="2">
    <source>
        <dbReference type="Proteomes" id="UP000289708"/>
    </source>
</evidence>
<sequence length="231" mass="25746">MESLPVSLEDLRRAHPWPDIENVPSYRFSLDGGGRHHIVDLIGRTKPKVLVEVGCFLCGSALTWLEADSDLTVIGIDPWAGNWEAHMERWLGMSWASVVFRDVGDTETFVSDLRRYGPFRSALANVRDYSDRFIPIKGFSPAALQVIADAGVTPDIIYIDAGKVAADLEEARRLFPTAHLCGDDWGWGPEQGFPMRQVVESFAADHGLDIVAERQTWLLVEPSREPVSQSL</sequence>
<dbReference type="Gene3D" id="3.40.50.150">
    <property type="entry name" value="Vaccinia Virus protein VP39"/>
    <property type="match status" value="1"/>
</dbReference>
<dbReference type="SUPFAM" id="SSF53335">
    <property type="entry name" value="S-adenosyl-L-methionine-dependent methyltransferases"/>
    <property type="match status" value="1"/>
</dbReference>
<dbReference type="RefSeq" id="WP_128776692.1">
    <property type="nucleotide sequence ID" value="NZ_RYFI01000004.1"/>
</dbReference>
<dbReference type="EMBL" id="RYFI01000004">
    <property type="protein sequence ID" value="RXF74467.1"/>
    <property type="molecule type" value="Genomic_DNA"/>
</dbReference>
<gene>
    <name evidence="1" type="ORF">EK403_06575</name>
</gene>
<evidence type="ECO:0000313" key="1">
    <source>
        <dbReference type="EMBL" id="RXF74467.1"/>
    </source>
</evidence>
<comment type="caution">
    <text evidence="1">The sequence shown here is derived from an EMBL/GenBank/DDBJ whole genome shotgun (WGS) entry which is preliminary data.</text>
</comment>
<dbReference type="AlphaFoldDB" id="A0A4Q0ML06"/>
<keyword evidence="2" id="KW-1185">Reference proteome</keyword>
<dbReference type="InterPro" id="IPR029063">
    <property type="entry name" value="SAM-dependent_MTases_sf"/>
</dbReference>
<organism evidence="1 2">
    <name type="scientific">Hansschlegelia zhihuaiae</name>
    <dbReference type="NCBI Taxonomy" id="405005"/>
    <lineage>
        <taxon>Bacteria</taxon>
        <taxon>Pseudomonadati</taxon>
        <taxon>Pseudomonadota</taxon>
        <taxon>Alphaproteobacteria</taxon>
        <taxon>Hyphomicrobiales</taxon>
        <taxon>Methylopilaceae</taxon>
        <taxon>Hansschlegelia</taxon>
    </lineage>
</organism>
<proteinExistence type="predicted"/>
<protein>
    <recommendedName>
        <fullName evidence="3">Class I SAM-dependent methyltransferase</fullName>
    </recommendedName>
</protein>
<name>A0A4Q0ML06_9HYPH</name>
<evidence type="ECO:0008006" key="3">
    <source>
        <dbReference type="Google" id="ProtNLM"/>
    </source>
</evidence>
<dbReference type="Proteomes" id="UP000289708">
    <property type="component" value="Unassembled WGS sequence"/>
</dbReference>
<accession>A0A4Q0ML06</accession>
<dbReference type="OrthoDB" id="9787738at2"/>